<evidence type="ECO:0000256" key="1">
    <source>
        <dbReference type="SAM" id="Phobius"/>
    </source>
</evidence>
<keyword evidence="1" id="KW-1133">Transmembrane helix</keyword>
<keyword evidence="1" id="KW-0812">Transmembrane</keyword>
<name>A0A2P8DCM4_9BACT</name>
<feature type="transmembrane region" description="Helical" evidence="1">
    <location>
        <begin position="120"/>
        <end position="139"/>
    </location>
</feature>
<feature type="transmembrane region" description="Helical" evidence="1">
    <location>
        <begin position="26"/>
        <end position="52"/>
    </location>
</feature>
<organism evidence="2 3">
    <name type="scientific">Taibaiella chishuiensis</name>
    <dbReference type="NCBI Taxonomy" id="1434707"/>
    <lineage>
        <taxon>Bacteria</taxon>
        <taxon>Pseudomonadati</taxon>
        <taxon>Bacteroidota</taxon>
        <taxon>Chitinophagia</taxon>
        <taxon>Chitinophagales</taxon>
        <taxon>Chitinophagaceae</taxon>
        <taxon>Taibaiella</taxon>
    </lineage>
</organism>
<feature type="transmembrane region" description="Helical" evidence="1">
    <location>
        <begin position="81"/>
        <end position="99"/>
    </location>
</feature>
<evidence type="ECO:0000313" key="2">
    <source>
        <dbReference type="EMBL" id="PSK94981.1"/>
    </source>
</evidence>
<accession>A0A2P8DCM4</accession>
<dbReference type="EMBL" id="PYGD01000001">
    <property type="protein sequence ID" value="PSK94981.1"/>
    <property type="molecule type" value="Genomic_DNA"/>
</dbReference>
<protein>
    <submittedName>
        <fullName evidence="2">Uncharacterized protein</fullName>
    </submittedName>
</protein>
<keyword evidence="1" id="KW-0472">Membrane</keyword>
<dbReference type="AlphaFoldDB" id="A0A2P8DCM4"/>
<proteinExistence type="predicted"/>
<dbReference type="Proteomes" id="UP000240572">
    <property type="component" value="Unassembled WGS sequence"/>
</dbReference>
<feature type="transmembrane region" description="Helical" evidence="1">
    <location>
        <begin position="169"/>
        <end position="187"/>
    </location>
</feature>
<feature type="transmembrane region" description="Helical" evidence="1">
    <location>
        <begin position="193"/>
        <end position="212"/>
    </location>
</feature>
<gene>
    <name evidence="2" type="ORF">B0I18_1011145</name>
</gene>
<evidence type="ECO:0000313" key="3">
    <source>
        <dbReference type="Proteomes" id="UP000240572"/>
    </source>
</evidence>
<feature type="transmembrane region" description="Helical" evidence="1">
    <location>
        <begin position="145"/>
        <end position="162"/>
    </location>
</feature>
<keyword evidence="3" id="KW-1185">Reference proteome</keyword>
<comment type="caution">
    <text evidence="2">The sequence shown here is derived from an EMBL/GenBank/DDBJ whole genome shotgun (WGS) entry which is preliminary data.</text>
</comment>
<sequence length="218" mass="24344">MHQEQQASSLDTLREIRTIMERSARLLSLSGWSGIWAGLVALAGSAIAYVWLQTAGPGTFEPAAYTPMEHATARDTGINNLLLLALVVFLVALAGGYYFTYRKNKKQGISIWNSASRKMIVSMMIPIAAAALLILVFLYQGDLQYVVPVCLILYGMALFNGSRYTISDIRYLGILEIILGCIALFVSGWVWSLYLWAFGFGVLHILYGIIMWRKYDQQ</sequence>
<reference evidence="2 3" key="1">
    <citation type="submission" date="2018-03" db="EMBL/GenBank/DDBJ databases">
        <title>Genomic Encyclopedia of Type Strains, Phase III (KMG-III): the genomes of soil and plant-associated and newly described type strains.</title>
        <authorList>
            <person name="Whitman W."/>
        </authorList>
    </citation>
    <scope>NUCLEOTIDE SEQUENCE [LARGE SCALE GENOMIC DNA]</scope>
    <source>
        <strain evidence="2 3">CGMCC 1.12700</strain>
    </source>
</reference>